<keyword evidence="3" id="KW-1185">Reference proteome</keyword>
<name>A0A9K3Q6Q0_9STRA</name>
<feature type="region of interest" description="Disordered" evidence="1">
    <location>
        <begin position="286"/>
        <end position="307"/>
    </location>
</feature>
<sequence length="562" mass="63086">MSSDPSNTNNRPSQEDGFNINNPHLAPSRRSGGRRRGGVGIELPDEQDVQTNNPSESQPGGAIFRAMLMFGHEPALLKEQRAPVYKSAPVSDSSNRKNSADDSRQPFLSADLKRELPPLPAPTLSNTSYLQWNKGSVEVQLLPMYFPKNNLNHKFPQKYLGAVLDCLSELFRHLSIQAKLRDSPLSAFLQTTENVEFYLVFFHEKPSPRNPSSTDPENCMIYMSVQRHKGDQMTANRYFHAIVEAAKEATGAGAGESVKRSFRSLPTHRNTPNAEELLQVERLVVRSSERSEDPATKGVDTHGYTKQTPKDMIQSSVAQLHSWIQTPRRLDNRQHVLEYLAVMTDVKRTMSSSAIAGALLVLQGCAPDMNDEAKEIQRFFLTILQYRALPGDRAMFEGMSTTLSNTEEDIEMRPYFPEEADEVQGFPSFFVEYMNKLFHLALQVLVQSLEVVACFHKQIVDDGANILDMASDFLFSASELACGKELYTTLLECVNRAESKLSNAYLACKAFRLLALACPTLKDRLKCDDAARTSIENAYNIGKSCHSLLKDESFQLWETVRQ</sequence>
<dbReference type="AlphaFoldDB" id="A0A9K3Q6Q0"/>
<comment type="caution">
    <text evidence="2">The sequence shown here is derived from an EMBL/GenBank/DDBJ whole genome shotgun (WGS) entry which is preliminary data.</text>
</comment>
<evidence type="ECO:0000313" key="2">
    <source>
        <dbReference type="EMBL" id="KAG7372475.1"/>
    </source>
</evidence>
<dbReference type="Proteomes" id="UP000693970">
    <property type="component" value="Unassembled WGS sequence"/>
</dbReference>
<reference evidence="2" key="2">
    <citation type="submission" date="2021-04" db="EMBL/GenBank/DDBJ databases">
        <authorList>
            <person name="Podell S."/>
        </authorList>
    </citation>
    <scope>NUCLEOTIDE SEQUENCE</scope>
    <source>
        <strain evidence="2">Hildebrandi</strain>
    </source>
</reference>
<protein>
    <submittedName>
        <fullName evidence="2">Uncharacterized protein</fullName>
    </submittedName>
</protein>
<feature type="compositionally biased region" description="Polar residues" evidence="1">
    <location>
        <begin position="1"/>
        <end position="12"/>
    </location>
</feature>
<evidence type="ECO:0000313" key="3">
    <source>
        <dbReference type="Proteomes" id="UP000693970"/>
    </source>
</evidence>
<feature type="compositionally biased region" description="Polar residues" evidence="1">
    <location>
        <begin position="49"/>
        <end position="58"/>
    </location>
</feature>
<reference evidence="2" key="1">
    <citation type="journal article" date="2021" name="Sci. Rep.">
        <title>Diploid genomic architecture of Nitzschia inconspicua, an elite biomass production diatom.</title>
        <authorList>
            <person name="Oliver A."/>
            <person name="Podell S."/>
            <person name="Pinowska A."/>
            <person name="Traller J.C."/>
            <person name="Smith S.R."/>
            <person name="McClure R."/>
            <person name="Beliaev A."/>
            <person name="Bohutskyi P."/>
            <person name="Hill E.A."/>
            <person name="Rabines A."/>
            <person name="Zheng H."/>
            <person name="Allen L.Z."/>
            <person name="Kuo A."/>
            <person name="Grigoriev I.V."/>
            <person name="Allen A.E."/>
            <person name="Hazlebeck D."/>
            <person name="Allen E.E."/>
        </authorList>
    </citation>
    <scope>NUCLEOTIDE SEQUENCE</scope>
    <source>
        <strain evidence="2">Hildebrandi</strain>
    </source>
</reference>
<dbReference type="OrthoDB" id="10581599at2759"/>
<dbReference type="EMBL" id="JAGRRH010000003">
    <property type="protein sequence ID" value="KAG7372475.1"/>
    <property type="molecule type" value="Genomic_DNA"/>
</dbReference>
<proteinExistence type="predicted"/>
<feature type="compositionally biased region" description="Basic and acidic residues" evidence="1">
    <location>
        <begin position="286"/>
        <end position="295"/>
    </location>
</feature>
<accession>A0A9K3Q6Q0</accession>
<gene>
    <name evidence="2" type="ORF">IV203_018618</name>
</gene>
<feature type="compositionally biased region" description="Basic and acidic residues" evidence="1">
    <location>
        <begin position="94"/>
        <end position="104"/>
    </location>
</feature>
<feature type="region of interest" description="Disordered" evidence="1">
    <location>
        <begin position="1"/>
        <end position="60"/>
    </location>
</feature>
<evidence type="ECO:0000256" key="1">
    <source>
        <dbReference type="SAM" id="MobiDB-lite"/>
    </source>
</evidence>
<organism evidence="2 3">
    <name type="scientific">Nitzschia inconspicua</name>
    <dbReference type="NCBI Taxonomy" id="303405"/>
    <lineage>
        <taxon>Eukaryota</taxon>
        <taxon>Sar</taxon>
        <taxon>Stramenopiles</taxon>
        <taxon>Ochrophyta</taxon>
        <taxon>Bacillariophyta</taxon>
        <taxon>Bacillariophyceae</taxon>
        <taxon>Bacillariophycidae</taxon>
        <taxon>Bacillariales</taxon>
        <taxon>Bacillariaceae</taxon>
        <taxon>Nitzschia</taxon>
    </lineage>
</organism>
<feature type="region of interest" description="Disordered" evidence="1">
    <location>
        <begin position="83"/>
        <end position="104"/>
    </location>
</feature>